<accession>A0A1B9IVQ3</accession>
<dbReference type="OrthoDB" id="10356462at2759"/>
<reference evidence="3" key="2">
    <citation type="submission" date="2013-12" db="EMBL/GenBank/DDBJ databases">
        <title>Evolution of pathogenesis and genome organization in the Tremellales.</title>
        <authorList>
            <person name="Cuomo C."/>
            <person name="Litvintseva A."/>
            <person name="Heitman J."/>
            <person name="Chen Y."/>
            <person name="Sun S."/>
            <person name="Springer D."/>
            <person name="Dromer F."/>
            <person name="Young S."/>
            <person name="Zeng Q."/>
            <person name="Chapman S."/>
            <person name="Gujja S."/>
            <person name="Saif S."/>
            <person name="Birren B."/>
        </authorList>
    </citation>
    <scope>NUCLEOTIDE SEQUENCE [LARGE SCALE GENOMIC DNA]</scope>
    <source>
        <strain evidence="3">CBS 10435</strain>
    </source>
</reference>
<gene>
    <name evidence="2" type="ORF">L486_02267</name>
</gene>
<evidence type="ECO:0000313" key="3">
    <source>
        <dbReference type="Proteomes" id="UP000092583"/>
    </source>
</evidence>
<evidence type="ECO:0000256" key="1">
    <source>
        <dbReference type="SAM" id="MobiDB-lite"/>
    </source>
</evidence>
<name>A0A1B9IVQ3_9TREE</name>
<dbReference type="EMBL" id="KI669460">
    <property type="protein sequence ID" value="OCF59596.1"/>
    <property type="molecule type" value="Genomic_DNA"/>
</dbReference>
<evidence type="ECO:0000313" key="2">
    <source>
        <dbReference type="EMBL" id="OCF59596.1"/>
    </source>
</evidence>
<feature type="region of interest" description="Disordered" evidence="1">
    <location>
        <begin position="25"/>
        <end position="53"/>
    </location>
</feature>
<dbReference type="Proteomes" id="UP000092583">
    <property type="component" value="Unassembled WGS sequence"/>
</dbReference>
<proteinExistence type="predicted"/>
<protein>
    <submittedName>
        <fullName evidence="2">Uncharacterized protein</fullName>
    </submittedName>
</protein>
<reference evidence="2 3" key="1">
    <citation type="submission" date="2013-07" db="EMBL/GenBank/DDBJ databases">
        <title>The Genome Sequence of Kwoniella mangroviensis CBS10435.</title>
        <authorList>
            <consortium name="The Broad Institute Genome Sequencing Platform"/>
            <person name="Cuomo C."/>
            <person name="Litvintseva A."/>
            <person name="Chen Y."/>
            <person name="Heitman J."/>
            <person name="Sun S."/>
            <person name="Springer D."/>
            <person name="Dromer F."/>
            <person name="Young S.K."/>
            <person name="Zeng Q."/>
            <person name="Gargeya S."/>
            <person name="Fitzgerald M."/>
            <person name="Abouelleil A."/>
            <person name="Alvarado L."/>
            <person name="Berlin A.M."/>
            <person name="Chapman S.B."/>
            <person name="Dewar J."/>
            <person name="Goldberg J."/>
            <person name="Griggs A."/>
            <person name="Gujja S."/>
            <person name="Hansen M."/>
            <person name="Howarth C."/>
            <person name="Imamovic A."/>
            <person name="Larimer J."/>
            <person name="McCowan C."/>
            <person name="Murphy C."/>
            <person name="Pearson M."/>
            <person name="Priest M."/>
            <person name="Roberts A."/>
            <person name="Saif S."/>
            <person name="Shea T."/>
            <person name="Sykes S."/>
            <person name="Wortman J."/>
            <person name="Nusbaum C."/>
            <person name="Birren B."/>
        </authorList>
    </citation>
    <scope>NUCLEOTIDE SEQUENCE [LARGE SCALE GENOMIC DNA]</scope>
    <source>
        <strain evidence="2 3">CBS 10435</strain>
    </source>
</reference>
<dbReference type="AlphaFoldDB" id="A0A1B9IVQ3"/>
<feature type="compositionally biased region" description="Acidic residues" evidence="1">
    <location>
        <begin position="25"/>
        <end position="43"/>
    </location>
</feature>
<keyword evidence="3" id="KW-1185">Reference proteome</keyword>
<organism evidence="2 3">
    <name type="scientific">Kwoniella mangroviensis CBS 10435</name>
    <dbReference type="NCBI Taxonomy" id="1331196"/>
    <lineage>
        <taxon>Eukaryota</taxon>
        <taxon>Fungi</taxon>
        <taxon>Dikarya</taxon>
        <taxon>Basidiomycota</taxon>
        <taxon>Agaricomycotina</taxon>
        <taxon>Tremellomycetes</taxon>
        <taxon>Tremellales</taxon>
        <taxon>Cryptococcaceae</taxon>
        <taxon>Kwoniella</taxon>
    </lineage>
</organism>
<sequence>MPIIAKNAISLVEAELDVGEYQLDDTEPSLAADESELDEDDDDVSHLQSGVEGNDDTTAFFGPSLRETPITEEDTMLVTKKMIREGNVAHPALGKILRLEVLDRTLLEDELRAWLKRTYPACSEEAKHVAKTSISRLRELIDEACTSISLENGSLRKQIPGTTSFADCLLETYPEGLDNTIRGDEMLLAIGLDKNPKLCYCFKQMSSSSQLSSTLNAYDVRSASSTIGSQTYSGVYLLDFGDKKLYVGVSDDMLYRLKAHEEDEINVMVGEEKRKLSSQGKKLHMRVVLGWPRGRCPKLASLAWETYMICALQTYKGKNQMQIHPVGGLAGPGIAIKHFRPAYLRYVQAARAAATTHDLPPIRCFKLMNPYPDELETSLNYYTGMFKDLIEDSGIDPMRFIQIIDVDSRDAKRRLLPTTISSPQARGFEFGKKYEWEPGMKGMDRRALALTKEYGVAKPARTLRATTLPPLPPDHLEAMIAKYRKKAELLKMVYPPPESEDAKEYE</sequence>